<name>A0A8X6U086_NEPPI</name>
<evidence type="ECO:0000313" key="2">
    <source>
        <dbReference type="Proteomes" id="UP000887013"/>
    </source>
</evidence>
<dbReference type="EMBL" id="BMAW01068505">
    <property type="protein sequence ID" value="GFT64867.1"/>
    <property type="molecule type" value="Genomic_DNA"/>
</dbReference>
<gene>
    <name evidence="1" type="ORF">NPIL_82781</name>
</gene>
<keyword evidence="2" id="KW-1185">Reference proteome</keyword>
<dbReference type="Proteomes" id="UP000887013">
    <property type="component" value="Unassembled WGS sequence"/>
</dbReference>
<comment type="caution">
    <text evidence="1">The sequence shown here is derived from an EMBL/GenBank/DDBJ whole genome shotgun (WGS) entry which is preliminary data.</text>
</comment>
<evidence type="ECO:0000313" key="1">
    <source>
        <dbReference type="EMBL" id="GFT64867.1"/>
    </source>
</evidence>
<protein>
    <submittedName>
        <fullName evidence="1">Uncharacterized protein</fullName>
    </submittedName>
</protein>
<accession>A0A8X6U086</accession>
<dbReference type="AlphaFoldDB" id="A0A8X6U086"/>
<sequence>MSSEIELNPNKIRGCPTLTKSVVNHLIPSSEVLVQHGGPKLNSGLGKASITLRRISGRPLSFSKSSHRKTSSHSVAPNSTLYLKTSPLSGLVNRLLRLKSLSLSPLVFSQLQLVRIVVTGLIVKRSIAAPELNFSAFDAHALARATSLKG</sequence>
<reference evidence="1" key="1">
    <citation type="submission" date="2020-08" db="EMBL/GenBank/DDBJ databases">
        <title>Multicomponent nature underlies the extraordinary mechanical properties of spider dragline silk.</title>
        <authorList>
            <person name="Kono N."/>
            <person name="Nakamura H."/>
            <person name="Mori M."/>
            <person name="Yoshida Y."/>
            <person name="Ohtoshi R."/>
            <person name="Malay A.D."/>
            <person name="Moran D.A.P."/>
            <person name="Tomita M."/>
            <person name="Numata K."/>
            <person name="Arakawa K."/>
        </authorList>
    </citation>
    <scope>NUCLEOTIDE SEQUENCE</scope>
</reference>
<proteinExistence type="predicted"/>
<organism evidence="1 2">
    <name type="scientific">Nephila pilipes</name>
    <name type="common">Giant wood spider</name>
    <name type="synonym">Nephila maculata</name>
    <dbReference type="NCBI Taxonomy" id="299642"/>
    <lineage>
        <taxon>Eukaryota</taxon>
        <taxon>Metazoa</taxon>
        <taxon>Ecdysozoa</taxon>
        <taxon>Arthropoda</taxon>
        <taxon>Chelicerata</taxon>
        <taxon>Arachnida</taxon>
        <taxon>Araneae</taxon>
        <taxon>Araneomorphae</taxon>
        <taxon>Entelegynae</taxon>
        <taxon>Araneoidea</taxon>
        <taxon>Nephilidae</taxon>
        <taxon>Nephila</taxon>
    </lineage>
</organism>